<dbReference type="Gene3D" id="3.40.50.11350">
    <property type="match status" value="1"/>
</dbReference>
<organism evidence="1 2">
    <name type="scientific">Geodia barretti</name>
    <name type="common">Barrett's horny sponge</name>
    <dbReference type="NCBI Taxonomy" id="519541"/>
    <lineage>
        <taxon>Eukaryota</taxon>
        <taxon>Metazoa</taxon>
        <taxon>Porifera</taxon>
        <taxon>Demospongiae</taxon>
        <taxon>Heteroscleromorpha</taxon>
        <taxon>Tetractinellida</taxon>
        <taxon>Astrophorina</taxon>
        <taxon>Geodiidae</taxon>
        <taxon>Geodia</taxon>
    </lineage>
</organism>
<gene>
    <name evidence="1" type="ORF">GBAR_LOCUS18722</name>
</gene>
<dbReference type="Proteomes" id="UP001174909">
    <property type="component" value="Unassembled WGS sequence"/>
</dbReference>
<evidence type="ECO:0000313" key="1">
    <source>
        <dbReference type="EMBL" id="CAI8033206.1"/>
    </source>
</evidence>
<accession>A0AA35WYB5</accession>
<evidence type="ECO:0000313" key="2">
    <source>
        <dbReference type="Proteomes" id="UP001174909"/>
    </source>
</evidence>
<sequence length="227" mass="26146">MLPSTLANDSKTVAYEWIKNGMASLSLNKCSVHDLDIDLIGLAFRYLFRFSRYLLQEVRAARRVLGLEHMGYVGLHVRTGFKGSDQHEKYHPKLYTKPWQWNESISCAYRYAAQQFGNQTPIFLATDSKQVRGMVGPEYRGRIRCLDNPVLHVDELKKLQHKTKAQLKQSFFSVWVELILLAESHSFSEGGFRLCILSSEFVLHAQGKNSQCINMYFFIRGEVKTVC</sequence>
<keyword evidence="2" id="KW-1185">Reference proteome</keyword>
<proteinExistence type="predicted"/>
<reference evidence="1" key="1">
    <citation type="submission" date="2023-03" db="EMBL/GenBank/DDBJ databases">
        <authorList>
            <person name="Steffen K."/>
            <person name="Cardenas P."/>
        </authorList>
    </citation>
    <scope>NUCLEOTIDE SEQUENCE</scope>
</reference>
<comment type="caution">
    <text evidence="1">The sequence shown here is derived from an EMBL/GenBank/DDBJ whole genome shotgun (WGS) entry which is preliminary data.</text>
</comment>
<protein>
    <submittedName>
        <fullName evidence="1">Uncharacterized protein</fullName>
    </submittedName>
</protein>
<name>A0AA35WYB5_GEOBA</name>
<dbReference type="AlphaFoldDB" id="A0AA35WYB5"/>
<dbReference type="EMBL" id="CASHTH010002646">
    <property type="protein sequence ID" value="CAI8033206.1"/>
    <property type="molecule type" value="Genomic_DNA"/>
</dbReference>